<organism evidence="1 2">
    <name type="scientific">Mucilaginibacter humi</name>
    <dbReference type="NCBI Taxonomy" id="2732510"/>
    <lineage>
        <taxon>Bacteria</taxon>
        <taxon>Pseudomonadati</taxon>
        <taxon>Bacteroidota</taxon>
        <taxon>Sphingobacteriia</taxon>
        <taxon>Sphingobacteriales</taxon>
        <taxon>Sphingobacteriaceae</taxon>
        <taxon>Mucilaginibacter</taxon>
    </lineage>
</organism>
<reference evidence="1 2" key="1">
    <citation type="submission" date="2020-05" db="EMBL/GenBank/DDBJ databases">
        <authorList>
            <person name="Khan S.A."/>
            <person name="Jeon C.O."/>
            <person name="Chun B.H."/>
        </authorList>
    </citation>
    <scope>NUCLEOTIDE SEQUENCE [LARGE SCALE GENOMIC DNA]</scope>
    <source>
        <strain evidence="1 2">S1162</strain>
    </source>
</reference>
<protein>
    <recommendedName>
        <fullName evidence="3">Lipoprotein</fullName>
    </recommendedName>
</protein>
<evidence type="ECO:0000313" key="1">
    <source>
        <dbReference type="EMBL" id="NNU34080.1"/>
    </source>
</evidence>
<dbReference type="EMBL" id="JABFCR010000030">
    <property type="protein sequence ID" value="NNU34080.1"/>
    <property type="molecule type" value="Genomic_DNA"/>
</dbReference>
<sequence>MKAYKSIGRYRLAILSILLLIIGSGCSLTRGLKGNESIVRKVTIKGMDKEFSELALNYVDKQQQPNNLVNLELYYIFNKKGKRNIGEPPAILDSNLGLSFRVYKSKNLSKVKVI</sequence>
<name>A0ABX1W6N7_9SPHI</name>
<gene>
    <name evidence="1" type="ORF">HK413_07815</name>
</gene>
<accession>A0ABX1W6N7</accession>
<evidence type="ECO:0000313" key="2">
    <source>
        <dbReference type="Proteomes" id="UP000566071"/>
    </source>
</evidence>
<proteinExistence type="predicted"/>
<keyword evidence="2" id="KW-1185">Reference proteome</keyword>
<evidence type="ECO:0008006" key="3">
    <source>
        <dbReference type="Google" id="ProtNLM"/>
    </source>
</evidence>
<comment type="caution">
    <text evidence="1">The sequence shown here is derived from an EMBL/GenBank/DDBJ whole genome shotgun (WGS) entry which is preliminary data.</text>
</comment>
<dbReference type="Proteomes" id="UP000566071">
    <property type="component" value="Unassembled WGS sequence"/>
</dbReference>
<dbReference type="PROSITE" id="PS51257">
    <property type="entry name" value="PROKAR_LIPOPROTEIN"/>
    <property type="match status" value="1"/>
</dbReference>
<dbReference type="RefSeq" id="WP_217452158.1">
    <property type="nucleotide sequence ID" value="NZ_JABFCR010000030.1"/>
</dbReference>